<evidence type="ECO:0000256" key="1">
    <source>
        <dbReference type="ARBA" id="ARBA00001863"/>
    </source>
</evidence>
<dbReference type="EMBL" id="ML170206">
    <property type="protein sequence ID" value="TDL18607.1"/>
    <property type="molecule type" value="Genomic_DNA"/>
</dbReference>
<evidence type="ECO:0000313" key="15">
    <source>
        <dbReference type="Proteomes" id="UP000294933"/>
    </source>
</evidence>
<keyword evidence="4 9" id="KW-0378">Hydrolase</keyword>
<dbReference type="InterPro" id="IPR008291">
    <property type="entry name" value="Glucoamylase_SBD"/>
</dbReference>
<dbReference type="GO" id="GO:0004339">
    <property type="term" value="F:glucan 1,4-alpha-glucosidase activity"/>
    <property type="evidence" value="ECO:0007669"/>
    <property type="project" value="UniProtKB-EC"/>
</dbReference>
<feature type="signal peptide" evidence="12">
    <location>
        <begin position="1"/>
        <end position="19"/>
    </location>
</feature>
<evidence type="ECO:0000256" key="5">
    <source>
        <dbReference type="ARBA" id="ARBA00023180"/>
    </source>
</evidence>
<dbReference type="SUPFAM" id="SSF48208">
    <property type="entry name" value="Six-hairpin glycosidases"/>
    <property type="match status" value="1"/>
</dbReference>
<evidence type="ECO:0000256" key="2">
    <source>
        <dbReference type="ARBA" id="ARBA00006188"/>
    </source>
</evidence>
<dbReference type="InterPro" id="IPR008928">
    <property type="entry name" value="6-hairpin_glycosidase_sf"/>
</dbReference>
<dbReference type="Gene3D" id="2.60.40.10">
    <property type="entry name" value="Immunoglobulins"/>
    <property type="match status" value="1"/>
</dbReference>
<feature type="chain" id="PRO_5021486432" description="Glucoamylase" evidence="12">
    <location>
        <begin position="20"/>
        <end position="572"/>
    </location>
</feature>
<dbReference type="PIRSF" id="PIRSF001031">
    <property type="entry name" value="Glu-a-glcsd_SBD"/>
    <property type="match status" value="1"/>
</dbReference>
<dbReference type="EC" id="3.2.1.3" evidence="9"/>
<dbReference type="STRING" id="50990.A0A4Y7PT63"/>
<dbReference type="AlphaFoldDB" id="A0A4Y7PT63"/>
<evidence type="ECO:0000256" key="9">
    <source>
        <dbReference type="PIRNR" id="PIRNR001031"/>
    </source>
</evidence>
<dbReference type="SMART" id="SM01065">
    <property type="entry name" value="CBM_2"/>
    <property type="match status" value="1"/>
</dbReference>
<keyword evidence="5" id="KW-0325">Glycoprotein</keyword>
<dbReference type="Proteomes" id="UP000294933">
    <property type="component" value="Unassembled WGS sequence"/>
</dbReference>
<sequence>MRLPLVFISVLLCRGLAQSTVVDNYIASESPIAKAGLLANIGPSGSKSSGAKAGVVVASPSTTDPNYLFTWTRDSSLVFKVIVDQFTQGIDSSLRGLIEDFVGAESVLQQTSNPSGAITTGGLGEPKFNIDLSAFTGSWGRPQRDGSALRSTALITYANWLIKNGNASFVSDTLWPMIQLDLDYVQNNWNQSTFDLWEEINSSSFFTTAVQHRALRQGITLAQAIGQTSVVSGYTAQAENLLCFLQSYWNPSGGYMTANTGGGRSGIDSNTVLTSIHTFDSDAGCDDATFQPCSDKALLNLLTYVNSFRSVYSINSGIPTSQAAAVGRYPEDVYFNGNPWYLSTLGVAEQLYDALLVWNQQQSIMVTPTSQPFFALFQSDIAPGTYGSTTSTFSSLISSIKDYADGFVAIVADRTPADGGLSEQFDKNTGAPLSAVDLTWSYASALTAFAARGGFVPESWGAKGLTVPSICENNPGPTVSATFNVNATTVMGENIFLTGSVASLDTWSPDNALALSAANYPIWSITVDIPANTNVEYKYIRKNNGVITWESDPNNEVSTPASGTITLNDSWR</sequence>
<keyword evidence="3 12" id="KW-0732">Signal</keyword>
<keyword evidence="8 9" id="KW-0624">Polysaccharide degradation</keyword>
<dbReference type="VEuPathDB" id="FungiDB:BD410DRAFT_494271"/>
<dbReference type="Pfam" id="PF00686">
    <property type="entry name" value="CBM_20"/>
    <property type="match status" value="1"/>
</dbReference>
<dbReference type="GO" id="GO:0000324">
    <property type="term" value="C:fungal-type vacuole"/>
    <property type="evidence" value="ECO:0007669"/>
    <property type="project" value="TreeGrafter"/>
</dbReference>
<feature type="active site" description="Proton donor" evidence="10">
    <location>
        <position position="198"/>
    </location>
</feature>
<evidence type="ECO:0000259" key="13">
    <source>
        <dbReference type="PROSITE" id="PS51166"/>
    </source>
</evidence>
<organism evidence="14 15">
    <name type="scientific">Rickenella mellea</name>
    <dbReference type="NCBI Taxonomy" id="50990"/>
    <lineage>
        <taxon>Eukaryota</taxon>
        <taxon>Fungi</taxon>
        <taxon>Dikarya</taxon>
        <taxon>Basidiomycota</taxon>
        <taxon>Agaricomycotina</taxon>
        <taxon>Agaricomycetes</taxon>
        <taxon>Hymenochaetales</taxon>
        <taxon>Rickenellaceae</taxon>
        <taxon>Rickenella</taxon>
    </lineage>
</organism>
<gene>
    <name evidence="14" type="ORF">BD410DRAFT_494271</name>
</gene>
<dbReference type="PANTHER" id="PTHR31616:SF12">
    <property type="entry name" value="GLUCOAMYLASE"/>
    <property type="match status" value="1"/>
</dbReference>
<keyword evidence="6 9" id="KW-0119">Carbohydrate metabolism</keyword>
<dbReference type="GO" id="GO:2001070">
    <property type="term" value="F:starch binding"/>
    <property type="evidence" value="ECO:0007669"/>
    <property type="project" value="InterPro"/>
</dbReference>
<dbReference type="InterPro" id="IPR002044">
    <property type="entry name" value="CBM20"/>
</dbReference>
<protein>
    <recommendedName>
        <fullName evidence="9">Glucoamylase</fullName>
        <ecNumber evidence="9">3.2.1.3</ecNumber>
    </recommendedName>
    <alternativeName>
        <fullName evidence="9">1,4-alpha-D-glucan glucohydrolase</fullName>
    </alternativeName>
    <alternativeName>
        <fullName evidence="9">Glucan 1,4-alpha-glucosidase</fullName>
    </alternativeName>
</protein>
<dbReference type="OrthoDB" id="6123450at2759"/>
<accession>A0A4Y7PT63</accession>
<dbReference type="PRINTS" id="PR00736">
    <property type="entry name" value="GLHYDRLASE15"/>
</dbReference>
<evidence type="ECO:0000256" key="7">
    <source>
        <dbReference type="ARBA" id="ARBA00023295"/>
    </source>
</evidence>
<proteinExistence type="inferred from homology"/>
<keyword evidence="7 9" id="KW-0326">Glycosidase</keyword>
<dbReference type="InterPro" id="IPR000165">
    <property type="entry name" value="Glucoamylase"/>
</dbReference>
<comment type="similarity">
    <text evidence="2 9">Belongs to the glycosyl hydrolase 15 family.</text>
</comment>
<dbReference type="FunFam" id="2.60.40.10:FF:000552">
    <property type="entry name" value="Related to glucoamylase"/>
    <property type="match status" value="1"/>
</dbReference>
<dbReference type="InterPro" id="IPR011613">
    <property type="entry name" value="GH15-like"/>
</dbReference>
<dbReference type="SUPFAM" id="SSF49452">
    <property type="entry name" value="Starch-binding domain-like"/>
    <property type="match status" value="1"/>
</dbReference>
<comment type="catalytic activity">
    <reaction evidence="1 9">
        <text>Hydrolysis of terminal (1-&gt;4)-linked alpha-D-glucose residues successively from non-reducing ends of the chains with release of beta-D-glucose.</text>
        <dbReference type="EC" id="3.2.1.3"/>
    </reaction>
</comment>
<dbReference type="PROSITE" id="PS51166">
    <property type="entry name" value="CBM20"/>
    <property type="match status" value="1"/>
</dbReference>
<keyword evidence="15" id="KW-1185">Reference proteome</keyword>
<evidence type="ECO:0000256" key="8">
    <source>
        <dbReference type="ARBA" id="ARBA00023326"/>
    </source>
</evidence>
<evidence type="ECO:0000313" key="14">
    <source>
        <dbReference type="EMBL" id="TDL18607.1"/>
    </source>
</evidence>
<evidence type="ECO:0000256" key="12">
    <source>
        <dbReference type="SAM" id="SignalP"/>
    </source>
</evidence>
<dbReference type="GO" id="GO:0000272">
    <property type="term" value="P:polysaccharide catabolic process"/>
    <property type="evidence" value="ECO:0007669"/>
    <property type="project" value="UniProtKB-KW"/>
</dbReference>
<evidence type="ECO:0000256" key="3">
    <source>
        <dbReference type="ARBA" id="ARBA00022729"/>
    </source>
</evidence>
<feature type="active site" description="Proton acceptor" evidence="10">
    <location>
        <position position="195"/>
    </location>
</feature>
<name>A0A4Y7PT63_9AGAM</name>
<dbReference type="InterPro" id="IPR012341">
    <property type="entry name" value="6hp_glycosidase-like_sf"/>
</dbReference>
<dbReference type="CDD" id="cd05808">
    <property type="entry name" value="CBM20_alpha_amylase"/>
    <property type="match status" value="1"/>
</dbReference>
<evidence type="ECO:0000256" key="4">
    <source>
        <dbReference type="ARBA" id="ARBA00022801"/>
    </source>
</evidence>
<dbReference type="PANTHER" id="PTHR31616">
    <property type="entry name" value="TREHALASE"/>
    <property type="match status" value="1"/>
</dbReference>
<feature type="domain" description="CBM20" evidence="13">
    <location>
        <begin position="473"/>
        <end position="572"/>
    </location>
</feature>
<reference evidence="14 15" key="1">
    <citation type="submission" date="2018-06" db="EMBL/GenBank/DDBJ databases">
        <title>A transcriptomic atlas of mushroom development highlights an independent origin of complex multicellularity.</title>
        <authorList>
            <consortium name="DOE Joint Genome Institute"/>
            <person name="Krizsan K."/>
            <person name="Almasi E."/>
            <person name="Merenyi Z."/>
            <person name="Sahu N."/>
            <person name="Viragh M."/>
            <person name="Koszo T."/>
            <person name="Mondo S."/>
            <person name="Kiss B."/>
            <person name="Balint B."/>
            <person name="Kues U."/>
            <person name="Barry K."/>
            <person name="Hegedus J.C."/>
            <person name="Henrissat B."/>
            <person name="Johnson J."/>
            <person name="Lipzen A."/>
            <person name="Ohm R."/>
            <person name="Nagy I."/>
            <person name="Pangilinan J."/>
            <person name="Yan J."/>
            <person name="Xiong Y."/>
            <person name="Grigoriev I.V."/>
            <person name="Hibbett D.S."/>
            <person name="Nagy L.G."/>
        </authorList>
    </citation>
    <scope>NUCLEOTIDE SEQUENCE [LARGE SCALE GENOMIC DNA]</scope>
    <source>
        <strain evidence="14 15">SZMC22713</strain>
    </source>
</reference>
<evidence type="ECO:0000256" key="11">
    <source>
        <dbReference type="PIRSR" id="PIRSR001031-2"/>
    </source>
</evidence>
<dbReference type="InterPro" id="IPR013783">
    <property type="entry name" value="Ig-like_fold"/>
</dbReference>
<dbReference type="Gene3D" id="1.50.10.10">
    <property type="match status" value="1"/>
</dbReference>
<dbReference type="InterPro" id="IPR013784">
    <property type="entry name" value="Carb-bd-like_fold"/>
</dbReference>
<evidence type="ECO:0000256" key="6">
    <source>
        <dbReference type="ARBA" id="ARBA00023277"/>
    </source>
</evidence>
<evidence type="ECO:0000256" key="10">
    <source>
        <dbReference type="PIRSR" id="PIRSR001031-1"/>
    </source>
</evidence>
<feature type="binding site" evidence="11">
    <location>
        <position position="139"/>
    </location>
    <ligand>
        <name>substrate</name>
    </ligand>
</feature>
<dbReference type="FunFam" id="1.50.10.10:FF:000018">
    <property type="entry name" value="Glucoamylase"/>
    <property type="match status" value="1"/>
</dbReference>
<dbReference type="Pfam" id="PF00723">
    <property type="entry name" value="Glyco_hydro_15"/>
    <property type="match status" value="1"/>
</dbReference>